<dbReference type="Gene3D" id="1.25.40.20">
    <property type="entry name" value="Ankyrin repeat-containing domain"/>
    <property type="match status" value="1"/>
</dbReference>
<dbReference type="InterPro" id="IPR029058">
    <property type="entry name" value="AB_hydrolase_fold"/>
</dbReference>
<dbReference type="Gene3D" id="3.40.50.300">
    <property type="entry name" value="P-loop containing nucleotide triphosphate hydrolases"/>
    <property type="match status" value="1"/>
</dbReference>
<evidence type="ECO:0000259" key="2">
    <source>
        <dbReference type="Pfam" id="PF24883"/>
    </source>
</evidence>
<protein>
    <recommendedName>
        <fullName evidence="2">Nephrocystin 3-like N-terminal domain-containing protein</fullName>
    </recommendedName>
</protein>
<organism evidence="3 4">
    <name type="scientific">Bionectria ochroleuca</name>
    <name type="common">Gliocladium roseum</name>
    <dbReference type="NCBI Taxonomy" id="29856"/>
    <lineage>
        <taxon>Eukaryota</taxon>
        <taxon>Fungi</taxon>
        <taxon>Dikarya</taxon>
        <taxon>Ascomycota</taxon>
        <taxon>Pezizomycotina</taxon>
        <taxon>Sordariomycetes</taxon>
        <taxon>Hypocreomycetidae</taxon>
        <taxon>Hypocreales</taxon>
        <taxon>Bionectriaceae</taxon>
        <taxon>Clonostachys</taxon>
    </lineage>
</organism>
<dbReference type="SUPFAM" id="SSF53474">
    <property type="entry name" value="alpha/beta-Hydrolases"/>
    <property type="match status" value="1"/>
</dbReference>
<name>A0ABY6UK03_BIOOC</name>
<comment type="caution">
    <text evidence="3">The sequence shown here is derived from an EMBL/GenBank/DDBJ whole genome shotgun (WGS) entry which is preliminary data.</text>
</comment>
<dbReference type="SUPFAM" id="SSF48403">
    <property type="entry name" value="Ankyrin repeat"/>
    <property type="match status" value="1"/>
</dbReference>
<sequence length="1267" mass="143796">MSVPEWNRRVFRLRSLPNRITNTSEACQLISEALSISTEHVDVCSLAKTLNRWELPASKVATLHIRVVPECLREKNQSNEWELPLREDPRRPLILDTHFQGLTPLNDVEPLHHHTDCIAISGLASHPFGSWQPHGDDKSFMWIRDELPRSITGIRAIIYGYKSQLLASDSFQSISDIALNLIHQLKTGGWNLESSKPIIFLAHSLGGLVLKDAIVQIADREIVSSILDRFKGAIMFGVPSLGMNQSHLVMMTKGQANEGLSQDLSRENGSDYLRRLNRSFEGVSTLKDARIYWAYETKQTRIPVKLASTQWNKNGPFAVLVNPDSATCHRNTTEKLKTIPIDENHSDMVKFSRGHKDLPTIILTIRELSSQEESGIPSLSPKLIVERNARLGTESSYLDLFNLCHQDGEIIGQFEDLFLFAEEFENKIHSPELDFRAEQIEDQYEDTFKWIFDLQFFCNWLQEGKGLFWVKGKPGSGKSTLMKYIMKSKHTWELLHDWTRSSSEVKEIIAGFFFHYRGTSLQKSFEGLLRGLTSQIISSHFGSFRNRCSELASQRDIASGLMSERKSLARELHDTEAKEKMNGQHNDEEALKLQHKRLDLRRKYHQANTKLRGMEPCFARFANRYKSCLKAPEAKFLSQVILAYRSCEDGILSKLEKTLRRILDQDILKMDLILFFDALDEFDGHPDMISKFLKSLVQQSESTRVKVCFSSRPLKSLQTHFSRDIGLSLQEYTRGDIEKYAAGNLASLTVRNPAIIRIIPSLVTRARGVFLWVRLAVKELLDASSQSTTPLSLQQMEERLVQLPDDLHEFYRLIVERISQSTRRNTYTLLELMVRGRDRGVSVQYAWEAVNCAECSTLDDIAYRLEDECTKLSSINHTGKGGGPENDTIRHQMSDIYLWGGGLVEINRNSVQAMHQTVLEFAMGLSFKKDVLGNLSNIMIENGHSFHLKYLCSGRPDNDNCGGFRYHAEQAELTTGNSQLGLLSSLSEKTLRCFRGGGQYHFSEVLDSNLLELIASNGLLLCLQDWLTENPGGLGHLVSKVAVCPLISSLFFVQSEPGVCYDRYMKMARLILENEFDIVLDPNIFDVVLTKIWEAESGTTIGQGSQVPLSVLHELAILILDHGQDPNITILIREMWTKPVEVLGPHRVRLLHLAPPFLAALLIKHGADPNLGDGYGRTPLDWVLKIPDDIVRGNRFYGSKWRFDLCQVLISAGGLPAHRNYDHWIAALEEFEAEGYDTTGFRESRVAKDILKLRRKRKRALASVGEE</sequence>
<dbReference type="PANTHER" id="PTHR10039:SF5">
    <property type="entry name" value="NACHT DOMAIN-CONTAINING PROTEIN"/>
    <property type="match status" value="1"/>
</dbReference>
<dbReference type="InterPro" id="IPR027417">
    <property type="entry name" value="P-loop_NTPase"/>
</dbReference>
<dbReference type="PANTHER" id="PTHR10039">
    <property type="entry name" value="AMELOGENIN"/>
    <property type="match status" value="1"/>
</dbReference>
<dbReference type="Pfam" id="PF24883">
    <property type="entry name" value="NPHP3_N"/>
    <property type="match status" value="1"/>
</dbReference>
<evidence type="ECO:0000256" key="1">
    <source>
        <dbReference type="ARBA" id="ARBA00022737"/>
    </source>
</evidence>
<dbReference type="InterPro" id="IPR036770">
    <property type="entry name" value="Ankyrin_rpt-contain_sf"/>
</dbReference>
<keyword evidence="1" id="KW-0677">Repeat</keyword>
<proteinExistence type="predicted"/>
<dbReference type="SUPFAM" id="SSF52540">
    <property type="entry name" value="P-loop containing nucleoside triphosphate hydrolases"/>
    <property type="match status" value="1"/>
</dbReference>
<dbReference type="InterPro" id="IPR056884">
    <property type="entry name" value="NPHP3-like_N"/>
</dbReference>
<accession>A0ABY6UK03</accession>
<feature type="domain" description="Nephrocystin 3-like N-terminal" evidence="2">
    <location>
        <begin position="447"/>
        <end position="558"/>
    </location>
</feature>
<keyword evidence="4" id="KW-1185">Reference proteome</keyword>
<gene>
    <name evidence="3" type="ORF">CLO192961_LOCUS305498</name>
</gene>
<dbReference type="Gene3D" id="3.40.50.1820">
    <property type="entry name" value="alpha/beta hydrolase"/>
    <property type="match status" value="1"/>
</dbReference>
<dbReference type="EMBL" id="CABFNS010000833">
    <property type="protein sequence ID" value="VUC31502.1"/>
    <property type="molecule type" value="Genomic_DNA"/>
</dbReference>
<dbReference type="Proteomes" id="UP000766486">
    <property type="component" value="Unassembled WGS sequence"/>
</dbReference>
<evidence type="ECO:0000313" key="3">
    <source>
        <dbReference type="EMBL" id="VUC31502.1"/>
    </source>
</evidence>
<reference evidence="3 4" key="1">
    <citation type="submission" date="2019-06" db="EMBL/GenBank/DDBJ databases">
        <authorList>
            <person name="Broberg M."/>
        </authorList>
    </citation>
    <scope>NUCLEOTIDE SEQUENCE [LARGE SCALE GENOMIC DNA]</scope>
</reference>
<evidence type="ECO:0000313" key="4">
    <source>
        <dbReference type="Proteomes" id="UP000766486"/>
    </source>
</evidence>